<evidence type="ECO:0000313" key="1">
    <source>
        <dbReference type="EMBL" id="NML64565.1"/>
    </source>
</evidence>
<organism evidence="1 2">
    <name type="scientific">Hymenobacter polaris</name>
    <dbReference type="NCBI Taxonomy" id="2682546"/>
    <lineage>
        <taxon>Bacteria</taxon>
        <taxon>Pseudomonadati</taxon>
        <taxon>Bacteroidota</taxon>
        <taxon>Cytophagia</taxon>
        <taxon>Cytophagales</taxon>
        <taxon>Hymenobacteraceae</taxon>
        <taxon>Hymenobacter</taxon>
    </lineage>
</organism>
<gene>
    <name evidence="1" type="ORF">HHL22_05040</name>
</gene>
<keyword evidence="2" id="KW-1185">Reference proteome</keyword>
<sequence length="63" mass="7035">MLTDQNKPQLYGSQYHYNAAMGKPEFFPIADEAHVDERRASMGLGPLADYAKGFGLEYKPVAK</sequence>
<protein>
    <submittedName>
        <fullName evidence="1">Uncharacterized protein</fullName>
    </submittedName>
</protein>
<dbReference type="Proteomes" id="UP000559626">
    <property type="component" value="Unassembled WGS sequence"/>
</dbReference>
<comment type="caution">
    <text evidence="1">The sequence shown here is derived from an EMBL/GenBank/DDBJ whole genome shotgun (WGS) entry which is preliminary data.</text>
</comment>
<reference evidence="1 2" key="1">
    <citation type="submission" date="2020-04" db="EMBL/GenBank/DDBJ databases">
        <title>Hymenobacter polaris sp. nov., isolated from Arctic soil.</title>
        <authorList>
            <person name="Dahal R.H."/>
        </authorList>
    </citation>
    <scope>NUCLEOTIDE SEQUENCE [LARGE SCALE GENOMIC DNA]</scope>
    <source>
        <strain evidence="1 2">RP-2-7</strain>
    </source>
</reference>
<accession>A0A7Y0ACJ2</accession>
<proteinExistence type="predicted"/>
<dbReference type="EMBL" id="JABBGH010000001">
    <property type="protein sequence ID" value="NML64565.1"/>
    <property type="molecule type" value="Genomic_DNA"/>
</dbReference>
<evidence type="ECO:0000313" key="2">
    <source>
        <dbReference type="Proteomes" id="UP000559626"/>
    </source>
</evidence>
<dbReference type="AlphaFoldDB" id="A0A7Y0ACJ2"/>
<name>A0A7Y0ACJ2_9BACT</name>